<evidence type="ECO:0000313" key="2">
    <source>
        <dbReference type="EMBL" id="KAF4465829.1"/>
    </source>
</evidence>
<evidence type="ECO:0000313" key="3">
    <source>
        <dbReference type="Proteomes" id="UP000554235"/>
    </source>
</evidence>
<feature type="region of interest" description="Disordered" evidence="1">
    <location>
        <begin position="1"/>
        <end position="21"/>
    </location>
</feature>
<protein>
    <submittedName>
        <fullName evidence="2">C6 transcription factor</fullName>
    </submittedName>
</protein>
<reference evidence="2 3" key="1">
    <citation type="submission" date="2020-01" db="EMBL/GenBank/DDBJ databases">
        <title>Identification and distribution of gene clusters putatively required for synthesis of sphingolipid metabolism inhibitors in phylogenetically diverse species of the filamentous fungus Fusarium.</title>
        <authorList>
            <person name="Kim H.-S."/>
            <person name="Busman M."/>
            <person name="Brown D.W."/>
            <person name="Divon H."/>
            <person name="Uhlig S."/>
            <person name="Proctor R.H."/>
        </authorList>
    </citation>
    <scope>NUCLEOTIDE SEQUENCE [LARGE SCALE GENOMIC DNA]</scope>
    <source>
        <strain evidence="2 3">NRRL 20459</strain>
    </source>
</reference>
<accession>A0A8H4LD77</accession>
<keyword evidence="3" id="KW-1185">Reference proteome</keyword>
<dbReference type="AlphaFoldDB" id="A0A8H4LD77"/>
<dbReference type="PANTHER" id="PTHR47256:SF1">
    <property type="entry name" value="ZN(II)2CYS6 TRANSCRIPTION FACTOR (EUROFUNG)"/>
    <property type="match status" value="1"/>
</dbReference>
<dbReference type="OrthoDB" id="10261408at2759"/>
<proteinExistence type="predicted"/>
<dbReference type="InterPro" id="IPR053187">
    <property type="entry name" value="Notoamide_regulator"/>
</dbReference>
<name>A0A8H4LD77_9HYPO</name>
<gene>
    <name evidence="2" type="ORF">FALBO_7315</name>
</gene>
<dbReference type="PANTHER" id="PTHR47256">
    <property type="entry name" value="ZN(II)2CYS6 TRANSCRIPTION FACTOR (EUROFUNG)-RELATED"/>
    <property type="match status" value="1"/>
</dbReference>
<organism evidence="2 3">
    <name type="scientific">Fusarium albosuccineum</name>
    <dbReference type="NCBI Taxonomy" id="1237068"/>
    <lineage>
        <taxon>Eukaryota</taxon>
        <taxon>Fungi</taxon>
        <taxon>Dikarya</taxon>
        <taxon>Ascomycota</taxon>
        <taxon>Pezizomycotina</taxon>
        <taxon>Sordariomycetes</taxon>
        <taxon>Hypocreomycetidae</taxon>
        <taxon>Hypocreales</taxon>
        <taxon>Nectriaceae</taxon>
        <taxon>Fusarium</taxon>
        <taxon>Fusarium decemcellulare species complex</taxon>
    </lineage>
</organism>
<evidence type="ECO:0000256" key="1">
    <source>
        <dbReference type="SAM" id="MobiDB-lite"/>
    </source>
</evidence>
<dbReference type="CDD" id="cd12148">
    <property type="entry name" value="fungal_TF_MHR"/>
    <property type="match status" value="1"/>
</dbReference>
<dbReference type="EMBL" id="JAADYS010000970">
    <property type="protein sequence ID" value="KAF4465829.1"/>
    <property type="molecule type" value="Genomic_DNA"/>
</dbReference>
<comment type="caution">
    <text evidence="2">The sequence shown here is derived from an EMBL/GenBank/DDBJ whole genome shotgun (WGS) entry which is preliminary data.</text>
</comment>
<dbReference type="Proteomes" id="UP000554235">
    <property type="component" value="Unassembled WGS sequence"/>
</dbReference>
<sequence length="491" mass="55187">MSPVLTSDSSPSSQQSMQVTTQLLPTRPLVDERLRKLDMKNWSEVPISNELAASIISLYIETDYQTLPLFDLNLFLEDLIYNQPRFCSSLLVSSLLSWACQAYTAIDPETHVLGRAFFDQAQQLITDGPELFTLTTVSALALLCVAAIGYGRDRLSLQFLQQSISIGTRMGLFGHRSSKESASAWLGDHKDWSSMASYTAWGVHNWASLYWLRYRSSEIDIAPKVPMPTAPTQALDVDGFRACCELWAIFNDIAQEYHHNDKSIRPPYQHEFAEQTYRRLLAWAASLPLHLVRSDQSTHPVMMMQHSLTAPQDDYQLRFFDTPQSTPRAVYAASINQLKRLLLKFRLSFETASLSILSQTALIYVGNAVVQEARGSDQLEWHIYLRLCLAAMGDLFGSYRESWTIIRGLLSMAIDRGALSTAEAQRIAQEMRELGQHHEAFDDVDTRSMVDLDLAMTDPAAARGISLAGQFEQLVLGEKPQPTHKGVNAKT</sequence>